<accession>A0A9D1GLG0</accession>
<dbReference type="SUPFAM" id="SSF55729">
    <property type="entry name" value="Acyl-CoA N-acyltransferases (Nat)"/>
    <property type="match status" value="1"/>
</dbReference>
<reference evidence="5" key="2">
    <citation type="journal article" date="2021" name="PeerJ">
        <title>Extensive microbial diversity within the chicken gut microbiome revealed by metagenomics and culture.</title>
        <authorList>
            <person name="Gilroy R."/>
            <person name="Ravi A."/>
            <person name="Getino M."/>
            <person name="Pursley I."/>
            <person name="Horton D.L."/>
            <person name="Alikhan N.F."/>
            <person name="Baker D."/>
            <person name="Gharbi K."/>
            <person name="Hall N."/>
            <person name="Watson M."/>
            <person name="Adriaenssens E.M."/>
            <person name="Foster-Nyarko E."/>
            <person name="Jarju S."/>
            <person name="Secka A."/>
            <person name="Antonio M."/>
            <person name="Oren A."/>
            <person name="Chaudhuri R.R."/>
            <person name="La Ragione R."/>
            <person name="Hildebrand F."/>
            <person name="Pallen M.J."/>
        </authorList>
    </citation>
    <scope>NUCLEOTIDE SEQUENCE</scope>
    <source>
        <strain evidence="5">CHK123-3438</strain>
    </source>
</reference>
<name>A0A9D1GLG0_9FIRM</name>
<proteinExistence type="inferred from homology"/>
<evidence type="ECO:0000256" key="2">
    <source>
        <dbReference type="ARBA" id="ARBA00023315"/>
    </source>
</evidence>
<feature type="domain" description="N-acetyltransferase" evidence="4">
    <location>
        <begin position="4"/>
        <end position="167"/>
    </location>
</feature>
<dbReference type="Proteomes" id="UP000886860">
    <property type="component" value="Unassembled WGS sequence"/>
</dbReference>
<evidence type="ECO:0000313" key="6">
    <source>
        <dbReference type="Proteomes" id="UP000886860"/>
    </source>
</evidence>
<dbReference type="EMBL" id="DVKS01000177">
    <property type="protein sequence ID" value="HIT42479.1"/>
    <property type="molecule type" value="Genomic_DNA"/>
</dbReference>
<sequence length="167" mass="19076">MKKTEIRKWTTNDSGKLADICSRADRAYLSNRLPDPYTTDDALFWLKMTEKNEGNQGIFRAILYEGEYVGNISVEKKEDVYAKDAEIGYFILPEFCSRGIATEAVRQICQEAFKTLDIIRITGLVYSPNIPSKRVLEKNGFVCEGLMKQAVDKNGSIYDLCIYGKYR</sequence>
<protein>
    <submittedName>
        <fullName evidence="5">GNAT family N-acetyltransferase</fullName>
    </submittedName>
</protein>
<dbReference type="PANTHER" id="PTHR43792:SF8">
    <property type="entry name" value="[RIBOSOMAL PROTEIN US5]-ALANINE N-ACETYLTRANSFERASE"/>
    <property type="match status" value="1"/>
</dbReference>
<evidence type="ECO:0000256" key="3">
    <source>
        <dbReference type="ARBA" id="ARBA00038502"/>
    </source>
</evidence>
<keyword evidence="2" id="KW-0012">Acyltransferase</keyword>
<comment type="similarity">
    <text evidence="3">Belongs to the acetyltransferase family. RimJ subfamily.</text>
</comment>
<evidence type="ECO:0000256" key="1">
    <source>
        <dbReference type="ARBA" id="ARBA00022679"/>
    </source>
</evidence>
<dbReference type="InterPro" id="IPR000182">
    <property type="entry name" value="GNAT_dom"/>
</dbReference>
<dbReference type="Pfam" id="PF13302">
    <property type="entry name" value="Acetyltransf_3"/>
    <property type="match status" value="1"/>
</dbReference>
<comment type="caution">
    <text evidence="5">The sequence shown here is derived from an EMBL/GenBank/DDBJ whole genome shotgun (WGS) entry which is preliminary data.</text>
</comment>
<dbReference type="InterPro" id="IPR016181">
    <property type="entry name" value="Acyl_CoA_acyltransferase"/>
</dbReference>
<dbReference type="PROSITE" id="PS51186">
    <property type="entry name" value="GNAT"/>
    <property type="match status" value="1"/>
</dbReference>
<organism evidence="5 6">
    <name type="scientific">Candidatus Caccovicinus merdipullorum</name>
    <dbReference type="NCBI Taxonomy" id="2840724"/>
    <lineage>
        <taxon>Bacteria</taxon>
        <taxon>Bacillati</taxon>
        <taxon>Bacillota</taxon>
        <taxon>Clostridia</taxon>
        <taxon>Eubacteriales</taxon>
        <taxon>Candidatus Caccovicinus</taxon>
    </lineage>
</organism>
<dbReference type="PANTHER" id="PTHR43792">
    <property type="entry name" value="GNAT FAMILY, PUTATIVE (AFU_ORTHOLOGUE AFUA_3G00765)-RELATED-RELATED"/>
    <property type="match status" value="1"/>
</dbReference>
<dbReference type="AlphaFoldDB" id="A0A9D1GLG0"/>
<dbReference type="GO" id="GO:0016747">
    <property type="term" value="F:acyltransferase activity, transferring groups other than amino-acyl groups"/>
    <property type="evidence" value="ECO:0007669"/>
    <property type="project" value="InterPro"/>
</dbReference>
<evidence type="ECO:0000259" key="4">
    <source>
        <dbReference type="PROSITE" id="PS51186"/>
    </source>
</evidence>
<evidence type="ECO:0000313" key="5">
    <source>
        <dbReference type="EMBL" id="HIT42479.1"/>
    </source>
</evidence>
<dbReference type="InterPro" id="IPR051531">
    <property type="entry name" value="N-acetyltransferase"/>
</dbReference>
<reference evidence="5" key="1">
    <citation type="submission" date="2020-10" db="EMBL/GenBank/DDBJ databases">
        <authorList>
            <person name="Gilroy R."/>
        </authorList>
    </citation>
    <scope>NUCLEOTIDE SEQUENCE</scope>
    <source>
        <strain evidence="5">CHK123-3438</strain>
    </source>
</reference>
<dbReference type="Gene3D" id="3.40.630.30">
    <property type="match status" value="1"/>
</dbReference>
<gene>
    <name evidence="5" type="ORF">IAB60_10395</name>
</gene>
<keyword evidence="1" id="KW-0808">Transferase</keyword>